<evidence type="ECO:0000256" key="2">
    <source>
        <dbReference type="ARBA" id="ARBA00022692"/>
    </source>
</evidence>
<evidence type="ECO:0000256" key="3">
    <source>
        <dbReference type="ARBA" id="ARBA00022989"/>
    </source>
</evidence>
<dbReference type="GO" id="GO:0005886">
    <property type="term" value="C:plasma membrane"/>
    <property type="evidence" value="ECO:0007669"/>
    <property type="project" value="TreeGrafter"/>
</dbReference>
<keyword evidence="3 9" id="KW-1133">Transmembrane helix</keyword>
<keyword evidence="12" id="KW-1185">Reference proteome</keyword>
<protein>
    <submittedName>
        <fullName evidence="11">Cardioexcitatory receptor</fullName>
    </submittedName>
</protein>
<evidence type="ECO:0000313" key="12">
    <source>
        <dbReference type="Proteomes" id="UP000735302"/>
    </source>
</evidence>
<feature type="region of interest" description="Disordered" evidence="8">
    <location>
        <begin position="328"/>
        <end position="364"/>
    </location>
</feature>
<feature type="compositionally biased region" description="Low complexity" evidence="8">
    <location>
        <begin position="335"/>
        <end position="345"/>
    </location>
</feature>
<organism evidence="11 12">
    <name type="scientific">Plakobranchus ocellatus</name>
    <dbReference type="NCBI Taxonomy" id="259542"/>
    <lineage>
        <taxon>Eukaryota</taxon>
        <taxon>Metazoa</taxon>
        <taxon>Spiralia</taxon>
        <taxon>Lophotrochozoa</taxon>
        <taxon>Mollusca</taxon>
        <taxon>Gastropoda</taxon>
        <taxon>Heterobranchia</taxon>
        <taxon>Euthyneura</taxon>
        <taxon>Panpulmonata</taxon>
        <taxon>Sacoglossa</taxon>
        <taxon>Placobranchoidea</taxon>
        <taxon>Plakobranchidae</taxon>
        <taxon>Plakobranchus</taxon>
    </lineage>
</organism>
<name>A0AAV4CGY0_9GAST</name>
<feature type="compositionally biased region" description="Polar residues" evidence="8">
    <location>
        <begin position="288"/>
        <end position="300"/>
    </location>
</feature>
<evidence type="ECO:0000256" key="4">
    <source>
        <dbReference type="ARBA" id="ARBA00023040"/>
    </source>
</evidence>
<dbReference type="PRINTS" id="PR00237">
    <property type="entry name" value="GPCRRHODOPSN"/>
</dbReference>
<dbReference type="Pfam" id="PF00001">
    <property type="entry name" value="7tm_1"/>
    <property type="match status" value="2"/>
</dbReference>
<proteinExistence type="predicted"/>
<gene>
    <name evidence="11" type="ORF">PoB_005861500</name>
</gene>
<dbReference type="EMBL" id="BLXT01006566">
    <property type="protein sequence ID" value="GFO32110.1"/>
    <property type="molecule type" value="Genomic_DNA"/>
</dbReference>
<evidence type="ECO:0000256" key="6">
    <source>
        <dbReference type="ARBA" id="ARBA00023170"/>
    </source>
</evidence>
<evidence type="ECO:0000256" key="9">
    <source>
        <dbReference type="SAM" id="Phobius"/>
    </source>
</evidence>
<dbReference type="GO" id="GO:0004930">
    <property type="term" value="F:G protein-coupled receptor activity"/>
    <property type="evidence" value="ECO:0007669"/>
    <property type="project" value="UniProtKB-KW"/>
</dbReference>
<feature type="region of interest" description="Disordered" evidence="8">
    <location>
        <begin position="283"/>
        <end position="304"/>
    </location>
</feature>
<evidence type="ECO:0000256" key="8">
    <source>
        <dbReference type="SAM" id="MobiDB-lite"/>
    </source>
</evidence>
<feature type="transmembrane region" description="Helical" evidence="9">
    <location>
        <begin position="135"/>
        <end position="166"/>
    </location>
</feature>
<comment type="subcellular location">
    <subcellularLocation>
        <location evidence="1">Membrane</location>
        <topology evidence="1">Multi-pass membrane protein</topology>
    </subcellularLocation>
</comment>
<feature type="transmembrane region" description="Helical" evidence="9">
    <location>
        <begin position="227"/>
        <end position="250"/>
    </location>
</feature>
<dbReference type="AlphaFoldDB" id="A0AAV4CGY0"/>
<comment type="caution">
    <text evidence="11">The sequence shown here is derived from an EMBL/GenBank/DDBJ whole genome shotgun (WGS) entry which is preliminary data.</text>
</comment>
<dbReference type="PANTHER" id="PTHR45695:SF9">
    <property type="entry name" value="LEUCOKININ RECEPTOR"/>
    <property type="match status" value="1"/>
</dbReference>
<keyword evidence="4" id="KW-0297">G-protein coupled receptor</keyword>
<keyword evidence="7" id="KW-0807">Transducer</keyword>
<keyword evidence="5 9" id="KW-0472">Membrane</keyword>
<evidence type="ECO:0000256" key="1">
    <source>
        <dbReference type="ARBA" id="ARBA00004141"/>
    </source>
</evidence>
<evidence type="ECO:0000313" key="11">
    <source>
        <dbReference type="EMBL" id="GFO32110.1"/>
    </source>
</evidence>
<keyword evidence="2 9" id="KW-0812">Transmembrane</keyword>
<evidence type="ECO:0000256" key="5">
    <source>
        <dbReference type="ARBA" id="ARBA00023136"/>
    </source>
</evidence>
<dbReference type="SUPFAM" id="SSF81321">
    <property type="entry name" value="Family A G protein-coupled receptor-like"/>
    <property type="match status" value="1"/>
</dbReference>
<feature type="transmembrane region" description="Helical" evidence="9">
    <location>
        <begin position="21"/>
        <end position="42"/>
    </location>
</feature>
<dbReference type="PROSITE" id="PS50262">
    <property type="entry name" value="G_PROTEIN_RECEP_F1_2"/>
    <property type="match status" value="1"/>
</dbReference>
<dbReference type="InterPro" id="IPR000276">
    <property type="entry name" value="GPCR_Rhodpsn"/>
</dbReference>
<dbReference type="Proteomes" id="UP000735302">
    <property type="component" value="Unassembled WGS sequence"/>
</dbReference>
<dbReference type="Gene3D" id="1.20.1070.10">
    <property type="entry name" value="Rhodopsin 7-helix transmembrane proteins"/>
    <property type="match status" value="1"/>
</dbReference>
<evidence type="ECO:0000259" key="10">
    <source>
        <dbReference type="PROSITE" id="PS50262"/>
    </source>
</evidence>
<feature type="transmembrane region" description="Helical" evidence="9">
    <location>
        <begin position="187"/>
        <end position="207"/>
    </location>
</feature>
<evidence type="ECO:0000256" key="7">
    <source>
        <dbReference type="ARBA" id="ARBA00023224"/>
    </source>
</evidence>
<feature type="domain" description="G-protein coupled receptors family 1 profile" evidence="10">
    <location>
        <begin position="1"/>
        <end position="247"/>
    </location>
</feature>
<sequence>MSVDRYVAILRPMRPKMSRRAFVIIMTTIWILSFSVPLPTALTSSVTYQNFSRVNTSNSTDTISNINSSSSSGTSGNNSIGSGNSSLGINGSGTYSNDIITAAGWENSSMQMDDTLIIFERGLCFEVFENEQHRYIYSVVIMMLQYFVPLAVITVTNSHIGYIVWIKKTPGEAEADRDRRMAASKRRLVKMIIIVVVIYAVCWLPLHVITVVGDHNPEIYNLPHIDVVWLCAHWLAMSHSCYNPIVYFSLNTTFRRNLKRMMLICRTSIRRYYRNRKRRCRRGDNNNINNMGSASSLQQNGGLGTGGTSGGGDWTISGDIDEDETEFTDPPFNARTCSTRSSRTSYMVKSGPASSSSIRGAVGSAQPGWRCVTSLNRKSRKKDMYV</sequence>
<dbReference type="InterPro" id="IPR017452">
    <property type="entry name" value="GPCR_Rhodpsn_7TM"/>
</dbReference>
<accession>A0AAV4CGY0</accession>
<reference evidence="11 12" key="1">
    <citation type="journal article" date="2021" name="Elife">
        <title>Chloroplast acquisition without the gene transfer in kleptoplastic sea slugs, Plakobranchus ocellatus.</title>
        <authorList>
            <person name="Maeda T."/>
            <person name="Takahashi S."/>
            <person name="Yoshida T."/>
            <person name="Shimamura S."/>
            <person name="Takaki Y."/>
            <person name="Nagai Y."/>
            <person name="Toyoda A."/>
            <person name="Suzuki Y."/>
            <person name="Arimoto A."/>
            <person name="Ishii H."/>
            <person name="Satoh N."/>
            <person name="Nishiyama T."/>
            <person name="Hasebe M."/>
            <person name="Maruyama T."/>
            <person name="Minagawa J."/>
            <person name="Obokata J."/>
            <person name="Shigenobu S."/>
        </authorList>
    </citation>
    <scope>NUCLEOTIDE SEQUENCE [LARGE SCALE GENOMIC DNA]</scope>
</reference>
<dbReference type="PANTHER" id="PTHR45695">
    <property type="entry name" value="LEUCOKININ RECEPTOR-RELATED"/>
    <property type="match status" value="1"/>
</dbReference>
<feature type="region of interest" description="Disordered" evidence="8">
    <location>
        <begin position="56"/>
        <end position="79"/>
    </location>
</feature>
<keyword evidence="6 11" id="KW-0675">Receptor</keyword>